<evidence type="ECO:0000313" key="1">
    <source>
        <dbReference type="EMBL" id="SVA78947.1"/>
    </source>
</evidence>
<proteinExistence type="predicted"/>
<dbReference type="EMBL" id="UINC01018733">
    <property type="protein sequence ID" value="SVA78947.1"/>
    <property type="molecule type" value="Genomic_DNA"/>
</dbReference>
<dbReference type="AlphaFoldDB" id="A0A381YR15"/>
<name>A0A381YR15_9ZZZZ</name>
<protein>
    <submittedName>
        <fullName evidence="1">Uncharacterized protein</fullName>
    </submittedName>
</protein>
<accession>A0A381YR15</accession>
<organism evidence="1">
    <name type="scientific">marine metagenome</name>
    <dbReference type="NCBI Taxonomy" id="408172"/>
    <lineage>
        <taxon>unclassified sequences</taxon>
        <taxon>metagenomes</taxon>
        <taxon>ecological metagenomes</taxon>
    </lineage>
</organism>
<feature type="non-terminal residue" evidence="1">
    <location>
        <position position="1"/>
    </location>
</feature>
<gene>
    <name evidence="1" type="ORF">METZ01_LOCUS131801</name>
</gene>
<feature type="non-terminal residue" evidence="1">
    <location>
        <position position="130"/>
    </location>
</feature>
<reference evidence="1" key="1">
    <citation type="submission" date="2018-05" db="EMBL/GenBank/DDBJ databases">
        <authorList>
            <person name="Lanie J.A."/>
            <person name="Ng W.-L."/>
            <person name="Kazmierczak K.M."/>
            <person name="Andrzejewski T.M."/>
            <person name="Davidsen T.M."/>
            <person name="Wayne K.J."/>
            <person name="Tettelin H."/>
            <person name="Glass J.I."/>
            <person name="Rusch D."/>
            <person name="Podicherti R."/>
            <person name="Tsui H.-C.T."/>
            <person name="Winkler M.E."/>
        </authorList>
    </citation>
    <scope>NUCLEOTIDE SEQUENCE</scope>
</reference>
<sequence>MIKEVLINDIYGELICKIDESQFPLLEQQGKYPRIQWISIDGRKLSKRLVKTEIVSIIDTPHYKFVQNDIISYQEYMNKKKWTNYGTKHSPQNFKKLIESFKQYLENPFENQYIKCKMKSNKLIIIDGLH</sequence>